<dbReference type="OMA" id="WIAYAFV"/>
<accession>A0A1U7LKN2</accession>
<evidence type="ECO:0000256" key="1">
    <source>
        <dbReference type="ARBA" id="ARBA00004370"/>
    </source>
</evidence>
<evidence type="ECO:0000259" key="7">
    <source>
        <dbReference type="Pfam" id="PF00487"/>
    </source>
</evidence>
<evidence type="ECO:0000313" key="10">
    <source>
        <dbReference type="Proteomes" id="UP000186594"/>
    </source>
</evidence>
<dbReference type="Pfam" id="PF00487">
    <property type="entry name" value="FA_desaturase"/>
    <property type="match status" value="1"/>
</dbReference>
<feature type="domain" description="Fatty acid desaturase N-terminal" evidence="8">
    <location>
        <begin position="36"/>
        <end position="72"/>
    </location>
</feature>
<dbReference type="AlphaFoldDB" id="A0A1U7LKN2"/>
<gene>
    <name evidence="9" type="ORF">NEOLI_001228</name>
</gene>
<feature type="transmembrane region" description="Helical" evidence="6">
    <location>
        <begin position="126"/>
        <end position="146"/>
    </location>
</feature>
<comment type="subcellular location">
    <subcellularLocation>
        <location evidence="1">Membrane</location>
    </subcellularLocation>
</comment>
<protein>
    <submittedName>
        <fullName evidence="9">Delta(12) fatty acid desaturase</fullName>
    </submittedName>
</protein>
<dbReference type="Pfam" id="PF11960">
    <property type="entry name" value="DUF3474"/>
    <property type="match status" value="1"/>
</dbReference>
<dbReference type="OrthoDB" id="1461976at2759"/>
<evidence type="ECO:0000313" key="9">
    <source>
        <dbReference type="EMBL" id="OLL23081.1"/>
    </source>
</evidence>
<proteinExistence type="inferred from homology"/>
<keyword evidence="6" id="KW-1133">Transmembrane helix</keyword>
<name>A0A1U7LKN2_NEOID</name>
<dbReference type="InterPro" id="IPR021863">
    <property type="entry name" value="FAS_N"/>
</dbReference>
<feature type="transmembrane region" description="Helical" evidence="6">
    <location>
        <begin position="240"/>
        <end position="259"/>
    </location>
</feature>
<dbReference type="InterPro" id="IPR005804">
    <property type="entry name" value="FA_desaturase_dom"/>
</dbReference>
<comment type="similarity">
    <text evidence="3">Belongs to the fatty acid desaturase type 1 family.</text>
</comment>
<dbReference type="GO" id="GO:0016020">
    <property type="term" value="C:membrane"/>
    <property type="evidence" value="ECO:0007669"/>
    <property type="project" value="UniProtKB-SubCell"/>
</dbReference>
<dbReference type="GO" id="GO:0006629">
    <property type="term" value="P:lipid metabolic process"/>
    <property type="evidence" value="ECO:0007669"/>
    <property type="project" value="InterPro"/>
</dbReference>
<feature type="transmembrane region" description="Helical" evidence="6">
    <location>
        <begin position="268"/>
        <end position="287"/>
    </location>
</feature>
<feature type="transmembrane region" description="Helical" evidence="6">
    <location>
        <begin position="64"/>
        <end position="83"/>
    </location>
</feature>
<reference evidence="9 10" key="1">
    <citation type="submission" date="2016-04" db="EMBL/GenBank/DDBJ databases">
        <title>Evolutionary innovation and constraint leading to complex multicellularity in the Ascomycota.</title>
        <authorList>
            <person name="Cisse O."/>
            <person name="Nguyen A."/>
            <person name="Hewitt D.A."/>
            <person name="Jedd G."/>
            <person name="Stajich J.E."/>
        </authorList>
    </citation>
    <scope>NUCLEOTIDE SEQUENCE [LARGE SCALE GENOMIC DNA]</scope>
    <source>
        <strain evidence="9 10">DAH-3</strain>
    </source>
</reference>
<feature type="domain" description="Fatty acid desaturase" evidence="7">
    <location>
        <begin position="94"/>
        <end position="363"/>
    </location>
</feature>
<evidence type="ECO:0000256" key="3">
    <source>
        <dbReference type="ARBA" id="ARBA00009295"/>
    </source>
</evidence>
<keyword evidence="10" id="KW-1185">Reference proteome</keyword>
<keyword evidence="6" id="KW-0812">Transmembrane</keyword>
<evidence type="ECO:0000259" key="8">
    <source>
        <dbReference type="Pfam" id="PF11960"/>
    </source>
</evidence>
<comment type="caution">
    <text evidence="9">The sequence shown here is derived from an EMBL/GenBank/DDBJ whole genome shotgun (WGS) entry which is preliminary data.</text>
</comment>
<evidence type="ECO:0000256" key="5">
    <source>
        <dbReference type="ARBA" id="ARBA00023136"/>
    </source>
</evidence>
<keyword evidence="4" id="KW-0560">Oxidoreductase</keyword>
<dbReference type="STRING" id="1198029.A0A1U7LKN2"/>
<feature type="transmembrane region" description="Helical" evidence="6">
    <location>
        <begin position="95"/>
        <end position="114"/>
    </location>
</feature>
<keyword evidence="5 6" id="KW-0472">Membrane</keyword>
<organism evidence="9 10">
    <name type="scientific">Neolecta irregularis (strain DAH-3)</name>
    <dbReference type="NCBI Taxonomy" id="1198029"/>
    <lineage>
        <taxon>Eukaryota</taxon>
        <taxon>Fungi</taxon>
        <taxon>Dikarya</taxon>
        <taxon>Ascomycota</taxon>
        <taxon>Taphrinomycotina</taxon>
        <taxon>Neolectales</taxon>
        <taxon>Neolectaceae</taxon>
        <taxon>Neolecta</taxon>
    </lineage>
</organism>
<evidence type="ECO:0000256" key="4">
    <source>
        <dbReference type="ARBA" id="ARBA00023002"/>
    </source>
</evidence>
<dbReference type="CDD" id="cd03507">
    <property type="entry name" value="Delta12-FADS-like"/>
    <property type="match status" value="1"/>
</dbReference>
<comment type="pathway">
    <text evidence="2">Lipid metabolism.</text>
</comment>
<dbReference type="InterPro" id="IPR012171">
    <property type="entry name" value="Fatty_acid_desaturase"/>
</dbReference>
<dbReference type="GO" id="GO:0016717">
    <property type="term" value="F:oxidoreductase activity, acting on paired donors, with oxidation of a pair of donors resulting in the reduction of molecular oxygen to two molecules of water"/>
    <property type="evidence" value="ECO:0007669"/>
    <property type="project" value="InterPro"/>
</dbReference>
<evidence type="ECO:0000256" key="6">
    <source>
        <dbReference type="SAM" id="Phobius"/>
    </source>
</evidence>
<dbReference type="EMBL" id="LXFE01002311">
    <property type="protein sequence ID" value="OLL23081.1"/>
    <property type="molecule type" value="Genomic_DNA"/>
</dbReference>
<evidence type="ECO:0000256" key="2">
    <source>
        <dbReference type="ARBA" id="ARBA00005189"/>
    </source>
</evidence>
<dbReference type="PANTHER" id="PTHR32100">
    <property type="entry name" value="OMEGA-6 FATTY ACID DESATURASE, CHLOROPLASTIC"/>
    <property type="match status" value="1"/>
</dbReference>
<sequence>MSLPNSDHQVQRIPTADIHKSQNEDVYTDSYGRRFTPPDFAIKDIYDAIPKHCFQRSTFRGLSYVLRDFVLIATAGYCATYIHTLSFFTLQCLAWFAYASLQGAFMTGIWILAHECGHGAFSESPAICDFVGWILHSLVLIPYFSWKFSHAKHHKHTGSMEKDVVFVPRTLKSKLEYRGKKIAEVLEEAPLFTLGGIIARQLLGWPVYLLDNGTGQTYTSRRKSHFDPGFPLFEKGQGKWVLVSDLGLAIMGFGIYICVEKFGWLNVMLYYGIPYLLVNSNLVWITYLQHTDPSIPHYRGPQWNFVRGAASTIDRDFGFVGRHLFHRIIETHVAHHFVSRMPFYHAEEATVAIRKVMGDAYLKDTTPIPLALWRTARTCQYVPDDGDVVFYRNENGIGPMGRSKAE</sequence>
<dbReference type="Proteomes" id="UP000186594">
    <property type="component" value="Unassembled WGS sequence"/>
</dbReference>